<dbReference type="PANTHER" id="PTHR47210">
    <property type="entry name" value="MEDIATOR OF RNA POLYMERASE II TRANSCRIPTION SUBUNIT 26C-RELATED"/>
    <property type="match status" value="1"/>
</dbReference>
<organism evidence="6 7">
    <name type="scientific">Brassica cretica</name>
    <name type="common">Mustard</name>
    <dbReference type="NCBI Taxonomy" id="69181"/>
    <lineage>
        <taxon>Eukaryota</taxon>
        <taxon>Viridiplantae</taxon>
        <taxon>Streptophyta</taxon>
        <taxon>Embryophyta</taxon>
        <taxon>Tracheophyta</taxon>
        <taxon>Spermatophyta</taxon>
        <taxon>Magnoliopsida</taxon>
        <taxon>eudicotyledons</taxon>
        <taxon>Gunneridae</taxon>
        <taxon>Pentapetalae</taxon>
        <taxon>rosids</taxon>
        <taxon>malvids</taxon>
        <taxon>Brassicales</taxon>
        <taxon>Brassicaceae</taxon>
        <taxon>Brassiceae</taxon>
        <taxon>Brassica</taxon>
    </lineage>
</organism>
<dbReference type="InterPro" id="IPR003617">
    <property type="entry name" value="TFIIS/CRSP70_N_sub"/>
</dbReference>
<feature type="region of interest" description="Disordered" evidence="4">
    <location>
        <begin position="307"/>
        <end position="390"/>
    </location>
</feature>
<dbReference type="InterPro" id="IPR035441">
    <property type="entry name" value="TFIIS/LEDGF_dom_sf"/>
</dbReference>
<dbReference type="Proteomes" id="UP000266723">
    <property type="component" value="Unassembled WGS sequence"/>
</dbReference>
<name>A0ABQ7C7K7_BRACR</name>
<evidence type="ECO:0000313" key="6">
    <source>
        <dbReference type="EMBL" id="KAF3547688.1"/>
    </source>
</evidence>
<protein>
    <recommendedName>
        <fullName evidence="5">TFIIS N-terminal domain-containing protein</fullName>
    </recommendedName>
</protein>
<keyword evidence="2 3" id="KW-0539">Nucleus</keyword>
<feature type="region of interest" description="Disordered" evidence="4">
    <location>
        <begin position="421"/>
        <end position="444"/>
    </location>
</feature>
<dbReference type="Pfam" id="PF22241">
    <property type="entry name" value="PSMD12-CSN4_N"/>
    <property type="match status" value="1"/>
</dbReference>
<feature type="compositionally biased region" description="Polar residues" evidence="4">
    <location>
        <begin position="307"/>
        <end position="317"/>
    </location>
</feature>
<dbReference type="CDD" id="cd00183">
    <property type="entry name" value="TFIIS_I"/>
    <property type="match status" value="1"/>
</dbReference>
<accession>A0ABQ7C7K7</accession>
<evidence type="ECO:0000256" key="1">
    <source>
        <dbReference type="ARBA" id="ARBA00004123"/>
    </source>
</evidence>
<dbReference type="SMART" id="SM00509">
    <property type="entry name" value="TFS2N"/>
    <property type="match status" value="1"/>
</dbReference>
<dbReference type="InterPro" id="IPR017923">
    <property type="entry name" value="TFIIS_N"/>
</dbReference>
<gene>
    <name evidence="6" type="ORF">DY000_02000420</name>
</gene>
<dbReference type="InterPro" id="IPR054559">
    <property type="entry name" value="PSMD12-CSN4-like_N"/>
</dbReference>
<sequence>MGLSKNLSFLVQRGWQLHKLSSLSPIPFSKFLSSVTGGESGNLEASVDRLLNEEKQMRLAENVAGTRKAATEILQLCFEAKDWKLLNEQILNLSKKRGQLKQAVQSMVQQAMQYIDQTPDIETKIELIKTLNNVSAGKIYVEIERARLTRKLAKIKEEQGQIAEAADLMQEVAEEEEGGGEVREKSVNGEDDDEDDGYDPFAGLFDDEQKSVLEIKERLEDPDLSEEDLVELLQNLDDMEITFQALQETDIGRHVNKVRKHPSNDVRILAKKLVKKWKETVDEWVKLNPPGDLEPPSLIADEDSPQQRALHNGNRQQVPDFGYSPVPQTTQNGYSGSSSKNSNVAQPERKPRPVAPPQRRESPSPAKPSRPPPSQQPIQREKEHKEIDFDSARKRLQQNYRQAENAKKQRTIQVMDIHEIPKPKKGGFFPRRGGSSQGGGGRHW</sequence>
<comment type="subcellular location">
    <subcellularLocation>
        <location evidence="1 3">Nucleus</location>
    </subcellularLocation>
</comment>
<feature type="compositionally biased region" description="Low complexity" evidence="4">
    <location>
        <begin position="332"/>
        <end position="343"/>
    </location>
</feature>
<evidence type="ECO:0000256" key="3">
    <source>
        <dbReference type="PROSITE-ProRule" id="PRU00649"/>
    </source>
</evidence>
<reference evidence="6 7" key="1">
    <citation type="journal article" date="2020" name="BMC Genomics">
        <title>Intraspecific diversification of the crop wild relative Brassica cretica Lam. using demographic model selection.</title>
        <authorList>
            <person name="Kioukis A."/>
            <person name="Michalopoulou V.A."/>
            <person name="Briers L."/>
            <person name="Pirintsos S."/>
            <person name="Studholme D.J."/>
            <person name="Pavlidis P."/>
            <person name="Sarris P.F."/>
        </authorList>
    </citation>
    <scope>NUCLEOTIDE SEQUENCE [LARGE SCALE GENOMIC DNA]</scope>
    <source>
        <strain evidence="7">cv. PFS-1207/04</strain>
    </source>
</reference>
<dbReference type="PANTHER" id="PTHR47210:SF4">
    <property type="entry name" value="TFIIS N-TERMINAL DOMAIN-CONTAINING PROTEIN"/>
    <property type="match status" value="1"/>
</dbReference>
<keyword evidence="7" id="KW-1185">Reference proteome</keyword>
<evidence type="ECO:0000313" key="7">
    <source>
        <dbReference type="Proteomes" id="UP000266723"/>
    </source>
</evidence>
<proteinExistence type="predicted"/>
<evidence type="ECO:0000256" key="4">
    <source>
        <dbReference type="SAM" id="MobiDB-lite"/>
    </source>
</evidence>
<feature type="domain" description="TFIIS N-terminal" evidence="5">
    <location>
        <begin position="210"/>
        <end position="284"/>
    </location>
</feature>
<evidence type="ECO:0000256" key="2">
    <source>
        <dbReference type="ARBA" id="ARBA00023242"/>
    </source>
</evidence>
<comment type="caution">
    <text evidence="6">The sequence shown here is derived from an EMBL/GenBank/DDBJ whole genome shotgun (WGS) entry which is preliminary data.</text>
</comment>
<dbReference type="EMBL" id="QGKV02000832">
    <property type="protein sequence ID" value="KAF3547688.1"/>
    <property type="molecule type" value="Genomic_DNA"/>
</dbReference>
<dbReference type="Gene3D" id="1.20.930.10">
    <property type="entry name" value="Conserved domain common to transcription factors TFIIS, elongin A, CRSP70"/>
    <property type="match status" value="1"/>
</dbReference>
<feature type="compositionally biased region" description="Pro residues" evidence="4">
    <location>
        <begin position="365"/>
        <end position="375"/>
    </location>
</feature>
<feature type="compositionally biased region" description="Basic and acidic residues" evidence="4">
    <location>
        <begin position="379"/>
        <end position="390"/>
    </location>
</feature>
<dbReference type="SUPFAM" id="SSF47676">
    <property type="entry name" value="Conserved domain common to transcription factors TFIIS, elongin A, CRSP70"/>
    <property type="match status" value="1"/>
</dbReference>
<dbReference type="InterPro" id="IPR044790">
    <property type="entry name" value="MD26C-like"/>
</dbReference>
<feature type="region of interest" description="Disordered" evidence="4">
    <location>
        <begin position="172"/>
        <end position="196"/>
    </location>
</feature>
<dbReference type="PROSITE" id="PS51319">
    <property type="entry name" value="TFIIS_N"/>
    <property type="match status" value="1"/>
</dbReference>
<evidence type="ECO:0000259" key="5">
    <source>
        <dbReference type="PROSITE" id="PS51319"/>
    </source>
</evidence>
<feature type="compositionally biased region" description="Gly residues" evidence="4">
    <location>
        <begin position="435"/>
        <end position="444"/>
    </location>
</feature>
<dbReference type="Pfam" id="PF08711">
    <property type="entry name" value="Med26"/>
    <property type="match status" value="1"/>
</dbReference>